<keyword evidence="1" id="KW-0472">Membrane</keyword>
<evidence type="ECO:0000256" key="1">
    <source>
        <dbReference type="SAM" id="Phobius"/>
    </source>
</evidence>
<reference evidence="2" key="1">
    <citation type="submission" date="2021-05" db="EMBL/GenBank/DDBJ databases">
        <authorList>
            <person name="Alioto T."/>
            <person name="Alioto T."/>
            <person name="Gomez Garrido J."/>
        </authorList>
    </citation>
    <scope>NUCLEOTIDE SEQUENCE</scope>
</reference>
<keyword evidence="1" id="KW-0812">Transmembrane</keyword>
<proteinExistence type="predicted"/>
<accession>A0A8D8I391</accession>
<name>A0A8D8I391_CULPI</name>
<dbReference type="EMBL" id="HBUE01340714">
    <property type="protein sequence ID" value="CAG6598209.1"/>
    <property type="molecule type" value="Transcribed_RNA"/>
</dbReference>
<dbReference type="EMBL" id="HBUE01233847">
    <property type="protein sequence ID" value="CAG6546043.1"/>
    <property type="molecule type" value="Transcribed_RNA"/>
</dbReference>
<protein>
    <submittedName>
        <fullName evidence="2">(northern house mosquito) hypothetical protein</fullName>
    </submittedName>
</protein>
<keyword evidence="1" id="KW-1133">Transmembrane helix</keyword>
<sequence>MYTSARTGAVCSSKRLRSPIFRSNSETSEYDVEAAAGERTPLLFTAKISAVESGDEHRHRQLPSAHATALFGILALTLFLLVGIIIAVYLLLLQGEYWTLVRRKM</sequence>
<organism evidence="2">
    <name type="scientific">Culex pipiens</name>
    <name type="common">House mosquito</name>
    <dbReference type="NCBI Taxonomy" id="7175"/>
    <lineage>
        <taxon>Eukaryota</taxon>
        <taxon>Metazoa</taxon>
        <taxon>Ecdysozoa</taxon>
        <taxon>Arthropoda</taxon>
        <taxon>Hexapoda</taxon>
        <taxon>Insecta</taxon>
        <taxon>Pterygota</taxon>
        <taxon>Neoptera</taxon>
        <taxon>Endopterygota</taxon>
        <taxon>Diptera</taxon>
        <taxon>Nematocera</taxon>
        <taxon>Culicoidea</taxon>
        <taxon>Culicidae</taxon>
        <taxon>Culicinae</taxon>
        <taxon>Culicini</taxon>
        <taxon>Culex</taxon>
        <taxon>Culex</taxon>
    </lineage>
</organism>
<dbReference type="AlphaFoldDB" id="A0A8D8I391"/>
<feature type="transmembrane region" description="Helical" evidence="1">
    <location>
        <begin position="67"/>
        <end position="92"/>
    </location>
</feature>
<evidence type="ECO:0000313" key="2">
    <source>
        <dbReference type="EMBL" id="CAG6546043.1"/>
    </source>
</evidence>